<accession>A0A5D2UC46</accession>
<feature type="domain" description="Thiolase N-terminal" evidence="9">
    <location>
        <begin position="54"/>
        <end position="174"/>
    </location>
</feature>
<evidence type="ECO:0000256" key="1">
    <source>
        <dbReference type="ARBA" id="ARBA00004275"/>
    </source>
</evidence>
<proteinExistence type="inferred from homology"/>
<dbReference type="FunFam" id="3.40.47.10:FF:000012">
    <property type="entry name" value="3-ketoacyl-CoA thiolase, peroxisomal"/>
    <property type="match status" value="1"/>
</dbReference>
<feature type="domain" description="Thiolase N-terminal" evidence="9">
    <location>
        <begin position="186"/>
        <end position="274"/>
    </location>
</feature>
<dbReference type="PANTHER" id="PTHR43853:SF15">
    <property type="entry name" value="3-KETOACYL-COA THIOLASE 5, PEROXISOMAL"/>
    <property type="match status" value="1"/>
</dbReference>
<dbReference type="GO" id="GO:0003988">
    <property type="term" value="F:acetyl-CoA C-acyltransferase activity"/>
    <property type="evidence" value="ECO:0007669"/>
    <property type="project" value="UniProtKB-EC"/>
</dbReference>
<evidence type="ECO:0000259" key="10">
    <source>
        <dbReference type="Pfam" id="PF02803"/>
    </source>
</evidence>
<dbReference type="InterPro" id="IPR002155">
    <property type="entry name" value="Thiolase"/>
</dbReference>
<evidence type="ECO:0000256" key="2">
    <source>
        <dbReference type="ARBA" id="ARBA00010982"/>
    </source>
</evidence>
<dbReference type="AlphaFoldDB" id="A0A5D2UC46"/>
<name>A0A5D2UC46_GOSMU</name>
<feature type="active site" description="Proton acceptor" evidence="7">
    <location>
        <position position="392"/>
    </location>
</feature>
<dbReference type="Pfam" id="PF00108">
    <property type="entry name" value="Thiolase_N"/>
    <property type="match status" value="2"/>
</dbReference>
<dbReference type="GO" id="GO:0005777">
    <property type="term" value="C:peroxisome"/>
    <property type="evidence" value="ECO:0007669"/>
    <property type="project" value="UniProtKB-SubCell"/>
</dbReference>
<dbReference type="InterPro" id="IPR020617">
    <property type="entry name" value="Thiolase_C"/>
</dbReference>
<dbReference type="NCBIfam" id="TIGR01930">
    <property type="entry name" value="AcCoA-C-Actrans"/>
    <property type="match status" value="1"/>
</dbReference>
<dbReference type="PROSITE" id="PS00099">
    <property type="entry name" value="THIOLASE_3"/>
    <property type="match status" value="1"/>
</dbReference>
<reference evidence="11 12" key="1">
    <citation type="submission" date="2019-07" db="EMBL/GenBank/DDBJ databases">
        <title>WGS assembly of Gossypium mustelinum.</title>
        <authorList>
            <person name="Chen Z.J."/>
            <person name="Sreedasyam A."/>
            <person name="Ando A."/>
            <person name="Song Q."/>
            <person name="De L."/>
            <person name="Hulse-Kemp A."/>
            <person name="Ding M."/>
            <person name="Ye W."/>
            <person name="Kirkbride R."/>
            <person name="Jenkins J."/>
            <person name="Plott C."/>
            <person name="Lovell J."/>
            <person name="Lin Y.-M."/>
            <person name="Vaughn R."/>
            <person name="Liu B."/>
            <person name="Li W."/>
            <person name="Simpson S."/>
            <person name="Scheffler B."/>
            <person name="Saski C."/>
            <person name="Grover C."/>
            <person name="Hu G."/>
            <person name="Conover J."/>
            <person name="Carlson J."/>
            <person name="Shu S."/>
            <person name="Boston L."/>
            <person name="Williams M."/>
            <person name="Peterson D."/>
            <person name="Mcgee K."/>
            <person name="Jones D."/>
            <person name="Wendel J."/>
            <person name="Stelly D."/>
            <person name="Grimwood J."/>
            <person name="Schmutz J."/>
        </authorList>
    </citation>
    <scope>NUCLEOTIDE SEQUENCE [LARGE SCALE GENOMIC DNA]</scope>
    <source>
        <strain evidence="11">1408120.09</strain>
    </source>
</reference>
<keyword evidence="4" id="KW-0576">Peroxisome</keyword>
<dbReference type="EMBL" id="CM017655">
    <property type="protein sequence ID" value="TYI74144.1"/>
    <property type="molecule type" value="Genomic_DNA"/>
</dbReference>
<dbReference type="CDD" id="cd00751">
    <property type="entry name" value="thiolase"/>
    <property type="match status" value="1"/>
</dbReference>
<evidence type="ECO:0000256" key="6">
    <source>
        <dbReference type="ARBA" id="ARBA00024073"/>
    </source>
</evidence>
<evidence type="ECO:0000256" key="7">
    <source>
        <dbReference type="PIRSR" id="PIRSR000429-1"/>
    </source>
</evidence>
<dbReference type="PROSITE" id="PS00098">
    <property type="entry name" value="THIOLASE_1"/>
    <property type="match status" value="1"/>
</dbReference>
<evidence type="ECO:0000256" key="5">
    <source>
        <dbReference type="ARBA" id="ARBA00023315"/>
    </source>
</evidence>
<keyword evidence="3 8" id="KW-0808">Transferase</keyword>
<feature type="domain" description="Thiolase C-terminal" evidence="10">
    <location>
        <begin position="282"/>
        <end position="405"/>
    </location>
</feature>
<evidence type="ECO:0000259" key="9">
    <source>
        <dbReference type="Pfam" id="PF00108"/>
    </source>
</evidence>
<dbReference type="InterPro" id="IPR016039">
    <property type="entry name" value="Thiolase-like"/>
</dbReference>
<dbReference type="InterPro" id="IPR050215">
    <property type="entry name" value="Thiolase-like_sf_Thiolase"/>
</dbReference>
<dbReference type="PANTHER" id="PTHR43853">
    <property type="entry name" value="3-KETOACYL-COA THIOLASE, PEROXISOMAL"/>
    <property type="match status" value="1"/>
</dbReference>
<gene>
    <name evidence="11" type="ORF">E1A91_D07G179700v1</name>
</gene>
<dbReference type="Gene3D" id="3.40.47.10">
    <property type="match status" value="2"/>
</dbReference>
<evidence type="ECO:0000313" key="11">
    <source>
        <dbReference type="EMBL" id="TYI74144.1"/>
    </source>
</evidence>
<organism evidence="11 12">
    <name type="scientific">Gossypium mustelinum</name>
    <name type="common">Cotton</name>
    <name type="synonym">Gossypium caicoense</name>
    <dbReference type="NCBI Taxonomy" id="34275"/>
    <lineage>
        <taxon>Eukaryota</taxon>
        <taxon>Viridiplantae</taxon>
        <taxon>Streptophyta</taxon>
        <taxon>Embryophyta</taxon>
        <taxon>Tracheophyta</taxon>
        <taxon>Spermatophyta</taxon>
        <taxon>Magnoliopsida</taxon>
        <taxon>eudicotyledons</taxon>
        <taxon>Gunneridae</taxon>
        <taxon>Pentapetalae</taxon>
        <taxon>rosids</taxon>
        <taxon>malvids</taxon>
        <taxon>Malvales</taxon>
        <taxon>Malvaceae</taxon>
        <taxon>Malvoideae</taxon>
        <taxon>Gossypium</taxon>
    </lineage>
</organism>
<dbReference type="FunFam" id="3.40.47.10:FF:000193">
    <property type="match status" value="1"/>
</dbReference>
<evidence type="ECO:0000256" key="3">
    <source>
        <dbReference type="ARBA" id="ARBA00022679"/>
    </source>
</evidence>
<keyword evidence="5 8" id="KW-0012">Acyltransferase</keyword>
<dbReference type="SUPFAM" id="SSF53901">
    <property type="entry name" value="Thiolase-like"/>
    <property type="match status" value="1"/>
</dbReference>
<keyword evidence="12" id="KW-1185">Reference proteome</keyword>
<dbReference type="Proteomes" id="UP000323597">
    <property type="component" value="Chromosome D07"/>
</dbReference>
<dbReference type="Pfam" id="PF02803">
    <property type="entry name" value="Thiolase_C"/>
    <property type="match status" value="1"/>
</dbReference>
<dbReference type="EC" id="2.3.1.16" evidence="6"/>
<evidence type="ECO:0000256" key="4">
    <source>
        <dbReference type="ARBA" id="ARBA00023140"/>
    </source>
</evidence>
<feature type="active site" description="Acyl-thioester intermediate" evidence="7">
    <location>
        <position position="140"/>
    </location>
</feature>
<dbReference type="PIRSF" id="PIRSF000429">
    <property type="entry name" value="Ac-CoA_Ac_transf"/>
    <property type="match status" value="1"/>
</dbReference>
<dbReference type="InterPro" id="IPR020610">
    <property type="entry name" value="Thiolase_AS"/>
</dbReference>
<evidence type="ECO:0000313" key="12">
    <source>
        <dbReference type="Proteomes" id="UP000323597"/>
    </source>
</evidence>
<protein>
    <recommendedName>
        <fullName evidence="6">acetyl-CoA C-acyltransferase</fullName>
        <ecNumber evidence="6">2.3.1.16</ecNumber>
    </recommendedName>
</protein>
<dbReference type="InterPro" id="IPR020615">
    <property type="entry name" value="Thiolase_acyl_enz_int_AS"/>
</dbReference>
<dbReference type="InterPro" id="IPR020616">
    <property type="entry name" value="Thiolase_N"/>
</dbReference>
<dbReference type="GO" id="GO:0010124">
    <property type="term" value="P:phenylacetate catabolic process"/>
    <property type="evidence" value="ECO:0007669"/>
    <property type="project" value="TreeGrafter"/>
</dbReference>
<feature type="active site" description="Proton acceptor" evidence="7">
    <location>
        <position position="360"/>
    </location>
</feature>
<evidence type="ECO:0000256" key="8">
    <source>
        <dbReference type="RuleBase" id="RU003557"/>
    </source>
</evidence>
<comment type="subcellular location">
    <subcellularLocation>
        <location evidence="1">Peroxisome</location>
    </subcellularLocation>
</comment>
<comment type="similarity">
    <text evidence="2 8">Belongs to the thiolase-like superfamily. Thiolase family.</text>
</comment>
<dbReference type="GO" id="GO:0006635">
    <property type="term" value="P:fatty acid beta-oxidation"/>
    <property type="evidence" value="ECO:0007669"/>
    <property type="project" value="TreeGrafter"/>
</dbReference>
<sequence length="429" mass="44848">MEKALNRQRVLLHHLRPSSSSSSSHESAATLFPSNCAAGDSAAYHRTAAFGDDVVIVAACRTAICKAKRGGFKDTLADDLLAPVLKALIDRTKLDPSEVSDIVVGTVLAPGSQRGIECRMAAFYAGFPDTVPIRTVNRQCSSGLQAVADVAASIKAGFYDIGIGAGLESMTTDKVVPGVPKVNPKVESHRRAAAATASGKFKDEIVPVLTKIVDPKTGEEKAATIMVDDGIRPNTNMADLAKLKPAFKKDGTTTAGNASQVSDGAAAALLMKRSLAMQKGLPILGVFRSFAAVGVDPAVMGIGPAVAIPAAIKSAGLELDDIDLFEINEAFASQFVYSCKKLGLDREKVNVNGGAIALGHPLGARGARCVGTLLNEMKRRGKDCRFGVISMCIGSGMGAAAVFERGDCVDDFCNARAVQKNDLLSKDAR</sequence>